<dbReference type="RefSeq" id="XP_025489730.1">
    <property type="nucleotide sequence ID" value="XM_025640920.1"/>
</dbReference>
<organism evidence="1 2">
    <name type="scientific">Aspergillus uvarum CBS 121591</name>
    <dbReference type="NCBI Taxonomy" id="1448315"/>
    <lineage>
        <taxon>Eukaryota</taxon>
        <taxon>Fungi</taxon>
        <taxon>Dikarya</taxon>
        <taxon>Ascomycota</taxon>
        <taxon>Pezizomycotina</taxon>
        <taxon>Eurotiomycetes</taxon>
        <taxon>Eurotiomycetidae</taxon>
        <taxon>Eurotiales</taxon>
        <taxon>Aspergillaceae</taxon>
        <taxon>Aspergillus</taxon>
        <taxon>Aspergillus subgen. Circumdati</taxon>
    </lineage>
</organism>
<dbReference type="OrthoDB" id="5153884at2759"/>
<gene>
    <name evidence="1" type="ORF">BO82DRAFT_434050</name>
</gene>
<protein>
    <recommendedName>
        <fullName evidence="3">ABM domain-containing protein</fullName>
    </recommendedName>
</protein>
<dbReference type="AlphaFoldDB" id="A0A319C6C1"/>
<dbReference type="Proteomes" id="UP000248340">
    <property type="component" value="Unassembled WGS sequence"/>
</dbReference>
<sequence length="140" mass="16057">MARRDGLPRTPVLNLIRFKFRPEADFIDEQHVAHTLWQQSLVFISTVSGFQRLLWAPISDESRRVVLLIQWRDGIAWQEFQLSFGLGLLLPLLQEVPPLNHSITLTLPPCFASGPGHFLELVELSVKLAENEYDPAERSR</sequence>
<proteinExistence type="predicted"/>
<dbReference type="VEuPathDB" id="FungiDB:BO82DRAFT_434050"/>
<reference evidence="1 2" key="1">
    <citation type="submission" date="2016-12" db="EMBL/GenBank/DDBJ databases">
        <title>The genomes of Aspergillus section Nigri reveals drivers in fungal speciation.</title>
        <authorList>
            <consortium name="DOE Joint Genome Institute"/>
            <person name="Vesth T.C."/>
            <person name="Nybo J."/>
            <person name="Theobald S."/>
            <person name="Brandl J."/>
            <person name="Frisvad J.C."/>
            <person name="Nielsen K.F."/>
            <person name="Lyhne E.K."/>
            <person name="Kogle M.E."/>
            <person name="Kuo A."/>
            <person name="Riley R."/>
            <person name="Clum A."/>
            <person name="Nolan M."/>
            <person name="Lipzen A."/>
            <person name="Salamov A."/>
            <person name="Henrissat B."/>
            <person name="Wiebenga A."/>
            <person name="De Vries R.P."/>
            <person name="Grigoriev I.V."/>
            <person name="Mortensen U.H."/>
            <person name="Andersen M.R."/>
            <person name="Baker S.E."/>
        </authorList>
    </citation>
    <scope>NUCLEOTIDE SEQUENCE [LARGE SCALE GENOMIC DNA]</scope>
    <source>
        <strain evidence="1 2">CBS 121591</strain>
    </source>
</reference>
<dbReference type="EMBL" id="KZ821718">
    <property type="protein sequence ID" value="PYH79530.1"/>
    <property type="molecule type" value="Genomic_DNA"/>
</dbReference>
<keyword evidence="2" id="KW-1185">Reference proteome</keyword>
<evidence type="ECO:0008006" key="3">
    <source>
        <dbReference type="Google" id="ProtNLM"/>
    </source>
</evidence>
<evidence type="ECO:0000313" key="1">
    <source>
        <dbReference type="EMBL" id="PYH79530.1"/>
    </source>
</evidence>
<name>A0A319C6C1_9EURO</name>
<evidence type="ECO:0000313" key="2">
    <source>
        <dbReference type="Proteomes" id="UP000248340"/>
    </source>
</evidence>
<dbReference type="GeneID" id="37143662"/>
<accession>A0A319C6C1</accession>